<dbReference type="PROSITE" id="PS00615">
    <property type="entry name" value="C_TYPE_LECTIN_1"/>
    <property type="match status" value="1"/>
</dbReference>
<keyword evidence="1" id="KW-1015">Disulfide bond</keyword>
<proteinExistence type="predicted"/>
<dbReference type="PANTHER" id="PTHR22801:SF63">
    <property type="entry name" value="C-TYPE LECTIN DOMAIN-CONTAINING PROTEIN"/>
    <property type="match status" value="1"/>
</dbReference>
<protein>
    <recommendedName>
        <fullName evidence="3">C-type lectin domain-containing protein</fullName>
    </recommendedName>
</protein>
<keyword evidence="5" id="KW-1185">Reference proteome</keyword>
<evidence type="ECO:0000259" key="3">
    <source>
        <dbReference type="PROSITE" id="PS50041"/>
    </source>
</evidence>
<dbReference type="InterPro" id="IPR018378">
    <property type="entry name" value="C-type_lectin_CS"/>
</dbReference>
<reference evidence="4 5" key="1">
    <citation type="submission" date="2024-04" db="EMBL/GenBank/DDBJ databases">
        <authorList>
            <consortium name="Genoscope - CEA"/>
            <person name="William W."/>
        </authorList>
    </citation>
    <scope>NUCLEOTIDE SEQUENCE [LARGE SCALE GENOMIC DNA]</scope>
</reference>
<name>A0AAV2GYB5_LYMST</name>
<dbReference type="SMART" id="SM00034">
    <property type="entry name" value="CLECT"/>
    <property type="match status" value="1"/>
</dbReference>
<evidence type="ECO:0000256" key="2">
    <source>
        <dbReference type="SAM" id="SignalP"/>
    </source>
</evidence>
<dbReference type="InterPro" id="IPR016187">
    <property type="entry name" value="CTDL_fold"/>
</dbReference>
<evidence type="ECO:0000313" key="4">
    <source>
        <dbReference type="EMBL" id="CAL1526006.1"/>
    </source>
</evidence>
<dbReference type="Pfam" id="PF00059">
    <property type="entry name" value="Lectin_C"/>
    <property type="match status" value="1"/>
</dbReference>
<dbReference type="InterPro" id="IPR016186">
    <property type="entry name" value="C-type_lectin-like/link_sf"/>
</dbReference>
<gene>
    <name evidence="4" type="ORF">GSLYS_00000183001</name>
</gene>
<dbReference type="EMBL" id="CAXITT010000001">
    <property type="protein sequence ID" value="CAL1526006.1"/>
    <property type="molecule type" value="Genomic_DNA"/>
</dbReference>
<comment type="caution">
    <text evidence="4">The sequence shown here is derived from an EMBL/GenBank/DDBJ whole genome shotgun (WGS) entry which is preliminary data.</text>
</comment>
<dbReference type="InterPro" id="IPR001304">
    <property type="entry name" value="C-type_lectin-like"/>
</dbReference>
<feature type="domain" description="C-type lectin" evidence="3">
    <location>
        <begin position="118"/>
        <end position="232"/>
    </location>
</feature>
<dbReference type="InterPro" id="IPR050801">
    <property type="entry name" value="Ca-Dep_Lectins_ImmuneDev"/>
</dbReference>
<organism evidence="4 5">
    <name type="scientific">Lymnaea stagnalis</name>
    <name type="common">Great pond snail</name>
    <name type="synonym">Helix stagnalis</name>
    <dbReference type="NCBI Taxonomy" id="6523"/>
    <lineage>
        <taxon>Eukaryota</taxon>
        <taxon>Metazoa</taxon>
        <taxon>Spiralia</taxon>
        <taxon>Lophotrochozoa</taxon>
        <taxon>Mollusca</taxon>
        <taxon>Gastropoda</taxon>
        <taxon>Heterobranchia</taxon>
        <taxon>Euthyneura</taxon>
        <taxon>Panpulmonata</taxon>
        <taxon>Hygrophila</taxon>
        <taxon>Lymnaeoidea</taxon>
        <taxon>Lymnaeidae</taxon>
        <taxon>Lymnaea</taxon>
    </lineage>
</organism>
<keyword evidence="2" id="KW-0732">Signal</keyword>
<feature type="signal peptide" evidence="2">
    <location>
        <begin position="1"/>
        <end position="19"/>
    </location>
</feature>
<dbReference type="CDD" id="cd00037">
    <property type="entry name" value="CLECT"/>
    <property type="match status" value="1"/>
</dbReference>
<feature type="chain" id="PRO_5043404917" description="C-type lectin domain-containing protein" evidence="2">
    <location>
        <begin position="20"/>
        <end position="239"/>
    </location>
</feature>
<evidence type="ECO:0000313" key="5">
    <source>
        <dbReference type="Proteomes" id="UP001497497"/>
    </source>
</evidence>
<evidence type="ECO:0000256" key="1">
    <source>
        <dbReference type="ARBA" id="ARBA00023157"/>
    </source>
</evidence>
<dbReference type="PANTHER" id="PTHR22801">
    <property type="entry name" value="LITHOSTATHINE"/>
    <property type="match status" value="1"/>
</dbReference>
<dbReference type="SUPFAM" id="SSF56436">
    <property type="entry name" value="C-type lectin-like"/>
    <property type="match status" value="1"/>
</dbReference>
<sequence length="239" mass="27275">MKQIKWMICYVPLFQKFLACVCHPPNVFTTLTMENVTLVPLTWNWTEPNAVSCARNCLLTYRSCYSFIYSKLTRRCISGSWLIPSHQSRDIHSGDLYTKGAFCGKNFTVKTENGFAACLRVFKNKVNYTSARSHCKDIGAELYTMKSFEKKSILHNEVIAINESVWIGLDDLKTEGRFEWADDGTPLDADMKIKMFTKGEPNNYDDEDCVSYTPSAGLDDRSCSFKKPYVCELKPISLV</sequence>
<accession>A0AAV2GYB5</accession>
<dbReference type="PROSITE" id="PS50041">
    <property type="entry name" value="C_TYPE_LECTIN_2"/>
    <property type="match status" value="1"/>
</dbReference>
<dbReference type="Proteomes" id="UP001497497">
    <property type="component" value="Unassembled WGS sequence"/>
</dbReference>
<dbReference type="Gene3D" id="3.10.100.10">
    <property type="entry name" value="Mannose-Binding Protein A, subunit A"/>
    <property type="match status" value="1"/>
</dbReference>
<dbReference type="AlphaFoldDB" id="A0AAV2GYB5"/>